<dbReference type="AlphaFoldDB" id="A0A7J6V8Q1"/>
<keyword evidence="3" id="KW-1185">Reference proteome</keyword>
<dbReference type="EMBL" id="JABWDY010036518">
    <property type="protein sequence ID" value="KAF5181157.1"/>
    <property type="molecule type" value="Genomic_DNA"/>
</dbReference>
<feature type="compositionally biased region" description="Polar residues" evidence="1">
    <location>
        <begin position="17"/>
        <end position="26"/>
    </location>
</feature>
<evidence type="ECO:0000313" key="2">
    <source>
        <dbReference type="EMBL" id="KAF5181157.1"/>
    </source>
</evidence>
<organism evidence="2 3">
    <name type="scientific">Thalictrum thalictroides</name>
    <name type="common">Rue-anemone</name>
    <name type="synonym">Anemone thalictroides</name>
    <dbReference type="NCBI Taxonomy" id="46969"/>
    <lineage>
        <taxon>Eukaryota</taxon>
        <taxon>Viridiplantae</taxon>
        <taxon>Streptophyta</taxon>
        <taxon>Embryophyta</taxon>
        <taxon>Tracheophyta</taxon>
        <taxon>Spermatophyta</taxon>
        <taxon>Magnoliopsida</taxon>
        <taxon>Ranunculales</taxon>
        <taxon>Ranunculaceae</taxon>
        <taxon>Thalictroideae</taxon>
        <taxon>Thalictrum</taxon>
    </lineage>
</organism>
<evidence type="ECO:0000313" key="3">
    <source>
        <dbReference type="Proteomes" id="UP000554482"/>
    </source>
</evidence>
<comment type="caution">
    <text evidence="2">The sequence shown here is derived from an EMBL/GenBank/DDBJ whole genome shotgun (WGS) entry which is preliminary data.</text>
</comment>
<gene>
    <name evidence="2" type="ORF">FRX31_029256</name>
</gene>
<reference evidence="2 3" key="1">
    <citation type="submission" date="2020-06" db="EMBL/GenBank/DDBJ databases">
        <title>Transcriptomic and genomic resources for Thalictrum thalictroides and T. hernandezii: Facilitating candidate gene discovery in an emerging model plant lineage.</title>
        <authorList>
            <person name="Arias T."/>
            <person name="Riano-Pachon D.M."/>
            <person name="Di Stilio V.S."/>
        </authorList>
    </citation>
    <scope>NUCLEOTIDE SEQUENCE [LARGE SCALE GENOMIC DNA]</scope>
    <source>
        <strain evidence="3">cv. WT478/WT964</strain>
        <tissue evidence="2">Leaves</tissue>
    </source>
</reference>
<feature type="compositionally biased region" description="Polar residues" evidence="1">
    <location>
        <begin position="36"/>
        <end position="64"/>
    </location>
</feature>
<evidence type="ECO:0000256" key="1">
    <source>
        <dbReference type="SAM" id="MobiDB-lite"/>
    </source>
</evidence>
<feature type="region of interest" description="Disordered" evidence="1">
    <location>
        <begin position="1"/>
        <end position="78"/>
    </location>
</feature>
<protein>
    <submittedName>
        <fullName evidence="2">Uncharacterized protein</fullName>
    </submittedName>
</protein>
<proteinExistence type="predicted"/>
<accession>A0A7J6V8Q1</accession>
<dbReference type="Proteomes" id="UP000554482">
    <property type="component" value="Unassembled WGS sequence"/>
</dbReference>
<sequence length="78" mass="8600">MGEPSGTAISTEPVPISATQQPQESLPKTGEKKEYANNSEPVSTSDVPQQQEGVQSPTDSPQPDTSKKKKRYYYHSYK</sequence>
<name>A0A7J6V8Q1_THATH</name>
<feature type="compositionally biased region" description="Basic residues" evidence="1">
    <location>
        <begin position="67"/>
        <end position="78"/>
    </location>
</feature>